<gene>
    <name evidence="1" type="ORF">CLUMA_CG001879</name>
</gene>
<reference evidence="1 2" key="1">
    <citation type="submission" date="2015-04" db="EMBL/GenBank/DDBJ databases">
        <authorList>
            <person name="Syromyatnikov M.Y."/>
            <person name="Popov V.N."/>
        </authorList>
    </citation>
    <scope>NUCLEOTIDE SEQUENCE [LARGE SCALE GENOMIC DNA]</scope>
</reference>
<protein>
    <submittedName>
        <fullName evidence="1">CLUMA_CG001879, isoform A</fullName>
    </submittedName>
</protein>
<organism evidence="1 2">
    <name type="scientific">Clunio marinus</name>
    <dbReference type="NCBI Taxonomy" id="568069"/>
    <lineage>
        <taxon>Eukaryota</taxon>
        <taxon>Metazoa</taxon>
        <taxon>Ecdysozoa</taxon>
        <taxon>Arthropoda</taxon>
        <taxon>Hexapoda</taxon>
        <taxon>Insecta</taxon>
        <taxon>Pterygota</taxon>
        <taxon>Neoptera</taxon>
        <taxon>Endopterygota</taxon>
        <taxon>Diptera</taxon>
        <taxon>Nematocera</taxon>
        <taxon>Chironomoidea</taxon>
        <taxon>Chironomidae</taxon>
        <taxon>Clunio</taxon>
    </lineage>
</organism>
<accession>A0A1J1HNP7</accession>
<keyword evidence="2" id="KW-1185">Reference proteome</keyword>
<name>A0A1J1HNP7_9DIPT</name>
<proteinExistence type="predicted"/>
<evidence type="ECO:0000313" key="1">
    <source>
        <dbReference type="EMBL" id="CRK88094.1"/>
    </source>
</evidence>
<sequence>MTKANCHPATRLSADSHYKHLLRFKRAEDYYHFHRPMKVRYGYAGIWKHTLFHYTQYTVEPKTPFAAIQLVYTKEEPFHVFNINEHTFAYLYDRDNTNNDDVCRWSLTISR</sequence>
<evidence type="ECO:0000313" key="2">
    <source>
        <dbReference type="Proteomes" id="UP000183832"/>
    </source>
</evidence>
<dbReference type="EMBL" id="CVRI01000006">
    <property type="protein sequence ID" value="CRK88094.1"/>
    <property type="molecule type" value="Genomic_DNA"/>
</dbReference>
<dbReference type="Proteomes" id="UP000183832">
    <property type="component" value="Unassembled WGS sequence"/>
</dbReference>
<dbReference type="AlphaFoldDB" id="A0A1J1HNP7"/>